<feature type="compositionally biased region" description="Low complexity" evidence="1">
    <location>
        <begin position="389"/>
        <end position="405"/>
    </location>
</feature>
<feature type="compositionally biased region" description="Polar residues" evidence="1">
    <location>
        <begin position="103"/>
        <end position="113"/>
    </location>
</feature>
<feature type="compositionally biased region" description="Basic and acidic residues" evidence="1">
    <location>
        <begin position="648"/>
        <end position="666"/>
    </location>
</feature>
<dbReference type="EMBL" id="BKCJ010000001">
    <property type="protein sequence ID" value="GEU28051.1"/>
    <property type="molecule type" value="Genomic_DNA"/>
</dbReference>
<feature type="region of interest" description="Disordered" evidence="1">
    <location>
        <begin position="573"/>
        <end position="707"/>
    </location>
</feature>
<feature type="compositionally biased region" description="Basic residues" evidence="1">
    <location>
        <begin position="79"/>
        <end position="91"/>
    </location>
</feature>
<organism evidence="2">
    <name type="scientific">Tanacetum cinerariifolium</name>
    <name type="common">Dalmatian daisy</name>
    <name type="synonym">Chrysanthemum cinerariifolium</name>
    <dbReference type="NCBI Taxonomy" id="118510"/>
    <lineage>
        <taxon>Eukaryota</taxon>
        <taxon>Viridiplantae</taxon>
        <taxon>Streptophyta</taxon>
        <taxon>Embryophyta</taxon>
        <taxon>Tracheophyta</taxon>
        <taxon>Spermatophyta</taxon>
        <taxon>Magnoliopsida</taxon>
        <taxon>eudicotyledons</taxon>
        <taxon>Gunneridae</taxon>
        <taxon>Pentapetalae</taxon>
        <taxon>asterids</taxon>
        <taxon>campanulids</taxon>
        <taxon>Asterales</taxon>
        <taxon>Asteraceae</taxon>
        <taxon>Asteroideae</taxon>
        <taxon>Anthemideae</taxon>
        <taxon>Anthemidinae</taxon>
        <taxon>Tanacetum</taxon>
    </lineage>
</organism>
<feature type="compositionally biased region" description="Low complexity" evidence="1">
    <location>
        <begin position="7"/>
        <end position="24"/>
    </location>
</feature>
<protein>
    <submittedName>
        <fullName evidence="2">Uncharacterized protein</fullName>
    </submittedName>
</protein>
<feature type="region of interest" description="Disordered" evidence="1">
    <location>
        <begin position="287"/>
        <end position="324"/>
    </location>
</feature>
<evidence type="ECO:0000313" key="2">
    <source>
        <dbReference type="EMBL" id="GEU28051.1"/>
    </source>
</evidence>
<proteinExistence type="predicted"/>
<name>A0A699GEH2_TANCI</name>
<feature type="compositionally biased region" description="Basic residues" evidence="1">
    <location>
        <begin position="378"/>
        <end position="388"/>
    </location>
</feature>
<gene>
    <name evidence="2" type="ORF">Tci_000029</name>
</gene>
<feature type="compositionally biased region" description="Basic residues" evidence="1">
    <location>
        <begin position="624"/>
        <end position="639"/>
    </location>
</feature>
<accession>A0A699GEH2</accession>
<feature type="region of interest" description="Disordered" evidence="1">
    <location>
        <begin position="756"/>
        <end position="819"/>
    </location>
</feature>
<feature type="compositionally biased region" description="Basic residues" evidence="1">
    <location>
        <begin position="213"/>
        <end position="222"/>
    </location>
</feature>
<comment type="caution">
    <text evidence="2">The sequence shown here is derived from an EMBL/GenBank/DDBJ whole genome shotgun (WGS) entry which is preliminary data.</text>
</comment>
<evidence type="ECO:0000256" key="1">
    <source>
        <dbReference type="SAM" id="MobiDB-lite"/>
    </source>
</evidence>
<feature type="compositionally biased region" description="Gly residues" evidence="1">
    <location>
        <begin position="579"/>
        <end position="591"/>
    </location>
</feature>
<sequence length="819" mass="88110">MGGAGGASVAAAGQAAQADRQGPAMARHAGPARSEGPARSAVRGGRGAPYLESRHRRQPDRTGARSWPHRTPWPQGARQRNRARTQGRRSGRAVFVCAGAARANSTARQQRQQGPARLPAVPPDGHRAVPRQGPHAGARPHGGAGAASHPRQLPAAHPAQRTGRDRRRRSRNPAPDARGPAPPALGVKTVRRRGAVPAPAGGRYRMAGPATGRRARRRRAAHVHAGARAGQSGRQKRHAGAATAGADHRAAAPPDRCASAAVAALHAVAAVAGRVDATSVHRRTRPAAGRLRAGHAAAAAQAPAQARARHGRSRSGRHPPHPHCRQARALCAGVFPRAVPRQGRPHLPQGRGRRAVPAGPAQRPGGGRTAAGRNGRTASRRRRRHQLRPRLPAGAARAGAGAAGPDTRHARGTAAAALSDGPWCAPVILQRRTNASGIPHPRAVIPACARMTECRITACPLPTRCLVRRPSTPHHLGRHRPAQRALALRLLHGRQRLVRVRAGLRIFLVAFQFEMQLGHGRGRRLGQHRCEAVRSQLLAAWLDGLQVGRFELDVQHPALHHAMLGQIGIGQHQLRRQSGGAGIDGSGGGQHGSQDQSTVHRAFLERGASRHGSSVVSVPQDRIQRRHQQQRHGHVKYPHRAGILQEPPHGHAEQRPHAHAHDADHGKHQRQQRHVADARALRQVRGHGAQDHHPRLGIDPLEGSRRHKPHRFGQLRLLGAHRRCMGQLPRQPQQVDGAHVLEDQLQHRRLRKHGLQAEAGGKHHERETGGDAEQVRQRAHETVIESRRQHHGVVGTGRDARDGGKGTQGEQQIGRHGDS</sequence>
<feature type="compositionally biased region" description="Basic residues" evidence="1">
    <location>
        <begin position="307"/>
        <end position="324"/>
    </location>
</feature>
<feature type="region of interest" description="Disordered" evidence="1">
    <location>
        <begin position="1"/>
        <end position="245"/>
    </location>
</feature>
<dbReference type="AlphaFoldDB" id="A0A699GEH2"/>
<reference evidence="2" key="1">
    <citation type="journal article" date="2019" name="Sci. Rep.">
        <title>Draft genome of Tanacetum cinerariifolium, the natural source of mosquito coil.</title>
        <authorList>
            <person name="Yamashiro T."/>
            <person name="Shiraishi A."/>
            <person name="Satake H."/>
            <person name="Nakayama K."/>
        </authorList>
    </citation>
    <scope>NUCLEOTIDE SEQUENCE</scope>
</reference>
<feature type="compositionally biased region" description="Basic and acidic residues" evidence="1">
    <location>
        <begin position="760"/>
        <end position="787"/>
    </location>
</feature>
<feature type="region of interest" description="Disordered" evidence="1">
    <location>
        <begin position="339"/>
        <end position="412"/>
    </location>
</feature>
<feature type="compositionally biased region" description="Low complexity" evidence="1">
    <location>
        <begin position="287"/>
        <end position="306"/>
    </location>
</feature>